<dbReference type="GO" id="GO:0016791">
    <property type="term" value="F:phosphatase activity"/>
    <property type="evidence" value="ECO:0007669"/>
    <property type="project" value="TreeGrafter"/>
</dbReference>
<dbReference type="Gene3D" id="3.40.50.1000">
    <property type="entry name" value="HAD superfamily/HAD-like"/>
    <property type="match status" value="2"/>
</dbReference>
<dbReference type="InterPro" id="IPR006356">
    <property type="entry name" value="HAD-SF_hydro_IIA_hyp3"/>
</dbReference>
<dbReference type="EMBL" id="LFTY01000002">
    <property type="protein sequence ID" value="KMW56161.1"/>
    <property type="molecule type" value="Genomic_DNA"/>
</dbReference>
<organism evidence="1 2">
    <name type="scientific">Candidatus Rhodobacter oscarellae</name>
    <dbReference type="NCBI Taxonomy" id="1675527"/>
    <lineage>
        <taxon>Bacteria</taxon>
        <taxon>Pseudomonadati</taxon>
        <taxon>Pseudomonadota</taxon>
        <taxon>Alphaproteobacteria</taxon>
        <taxon>Rhodobacterales</taxon>
        <taxon>Rhodobacter group</taxon>
        <taxon>Rhodobacter</taxon>
    </lineage>
</organism>
<dbReference type="PANTHER" id="PTHR19288:SF90">
    <property type="entry name" value="OS08G0542600 PROTEIN"/>
    <property type="match status" value="1"/>
</dbReference>
<keyword evidence="2" id="KW-1185">Reference proteome</keyword>
<comment type="caution">
    <text evidence="1">The sequence shown here is derived from an EMBL/GenBank/DDBJ whole genome shotgun (WGS) entry which is preliminary data.</text>
</comment>
<dbReference type="AlphaFoldDB" id="A0A0J9DZS0"/>
<dbReference type="Pfam" id="PF13242">
    <property type="entry name" value="Hydrolase_like"/>
    <property type="match status" value="1"/>
</dbReference>
<dbReference type="PATRIC" id="fig|1675527.3.peg.1184"/>
<dbReference type="OrthoDB" id="9791073at2"/>
<dbReference type="NCBIfam" id="TIGR01459">
    <property type="entry name" value="HAD-SF-IIA-hyp4"/>
    <property type="match status" value="1"/>
</dbReference>
<evidence type="ECO:0000313" key="1">
    <source>
        <dbReference type="EMBL" id="KMW56161.1"/>
    </source>
</evidence>
<dbReference type="InterPro" id="IPR036412">
    <property type="entry name" value="HAD-like_sf"/>
</dbReference>
<dbReference type="RefSeq" id="WP_049642084.1">
    <property type="nucleotide sequence ID" value="NZ_LFTY01000002.1"/>
</dbReference>
<accession>A0A0J9DZS0</accession>
<dbReference type="NCBIfam" id="TIGR01460">
    <property type="entry name" value="HAD-SF-IIA"/>
    <property type="match status" value="1"/>
</dbReference>
<sequence>MKQTSLTALIDRFDTFLLDQFGVLLDGAKAYPGAPEALAELSRRGKSVGILTNSGKRAGPNADRLQAMGFDPSHIDAVISSGEAARAVLSGRIGSSLARSAKVLVLSRGGDVSCIEGLDLTPTEDTAIAELVLITGSRGEEISLDQYADLLKGPATRGIPALCTNPDMTMLTERGPAFGAGRIAQLYRELGGKVDEVGKPHPLIYQVAIDRLGAAHPARVLCIGDSPAHDIRGAHGAGCRAALVRTGIHADEPLDQVLADAPPGDHPDFVIPSFAL</sequence>
<dbReference type="Proteomes" id="UP000037178">
    <property type="component" value="Unassembled WGS sequence"/>
</dbReference>
<dbReference type="Pfam" id="PF13344">
    <property type="entry name" value="Hydrolase_6"/>
    <property type="match status" value="1"/>
</dbReference>
<reference evidence="1 2" key="1">
    <citation type="submission" date="2015-06" db="EMBL/GenBank/DDBJ databases">
        <title>Draft genome sequence of an Alphaproteobacteria species associated to the Mediterranean sponge Oscarella lobularis.</title>
        <authorList>
            <person name="Jourda C."/>
            <person name="Santini S."/>
            <person name="Claverie J.-M."/>
        </authorList>
    </citation>
    <scope>NUCLEOTIDE SEQUENCE [LARGE SCALE GENOMIC DNA]</scope>
    <source>
        <strain evidence="1">IGS</strain>
    </source>
</reference>
<dbReference type="InterPro" id="IPR006357">
    <property type="entry name" value="HAD-SF_hydro_IIA"/>
</dbReference>
<gene>
    <name evidence="1" type="ORF">AIOL_001113</name>
</gene>
<dbReference type="STRING" id="1675527.AIOL_001113"/>
<name>A0A0J9DZS0_9RHOB</name>
<dbReference type="PANTHER" id="PTHR19288">
    <property type="entry name" value="4-NITROPHENYLPHOSPHATASE-RELATED"/>
    <property type="match status" value="1"/>
</dbReference>
<protein>
    <submittedName>
        <fullName evidence="1">HAD superfamily protein involved in N-acetyl-glucosamine catabolism</fullName>
    </submittedName>
</protein>
<evidence type="ECO:0000313" key="2">
    <source>
        <dbReference type="Proteomes" id="UP000037178"/>
    </source>
</evidence>
<proteinExistence type="predicted"/>
<dbReference type="SUPFAM" id="SSF56784">
    <property type="entry name" value="HAD-like"/>
    <property type="match status" value="1"/>
</dbReference>
<dbReference type="InterPro" id="IPR023214">
    <property type="entry name" value="HAD_sf"/>
</dbReference>
<dbReference type="GO" id="GO:0005737">
    <property type="term" value="C:cytoplasm"/>
    <property type="evidence" value="ECO:0007669"/>
    <property type="project" value="TreeGrafter"/>
</dbReference>